<feature type="domain" description="DUS-like FMN-binding" evidence="4">
    <location>
        <begin position="41"/>
        <end position="149"/>
    </location>
</feature>
<dbReference type="PANTHER" id="PTHR42907:SF1">
    <property type="entry name" value="FMN-LINKED OXIDOREDUCTASES SUPERFAMILY PROTEIN"/>
    <property type="match status" value="1"/>
</dbReference>
<reference evidence="5" key="2">
    <citation type="submission" date="2000-04" db="EMBL/GenBank/DDBJ databases">
        <authorList>
            <person name="Rieger M."/>
            <person name="Mueller-Auer S."/>
            <person name="Zipp M."/>
            <person name="Schaefer M."/>
            <person name="Mewes H.W."/>
            <person name="Rudd S."/>
            <person name="Lemcke K."/>
            <person name="Mayer K.F.X."/>
            <person name="Quetier F."/>
            <person name="Salanoubat M."/>
        </authorList>
    </citation>
    <scope>NUCLEOTIDE SEQUENCE</scope>
</reference>
<dbReference type="Gene3D" id="3.20.20.70">
    <property type="entry name" value="Aldolase class I"/>
    <property type="match status" value="1"/>
</dbReference>
<dbReference type="PANTHER" id="PTHR42907">
    <property type="entry name" value="FMN-LINKED OXIDOREDUCTASES SUPERFAMILY PROTEIN"/>
    <property type="match status" value="1"/>
</dbReference>
<gene>
    <name evidence="5" type="primary">MAA21_140</name>
</gene>
<dbReference type="PIR" id="T49192">
    <property type="entry name" value="T49192"/>
</dbReference>
<dbReference type="AlphaFoldDB" id="Q9LY64"/>
<dbReference type="Gene3D" id="1.20.120.1460">
    <property type="match status" value="1"/>
</dbReference>
<dbReference type="GO" id="GO:0017150">
    <property type="term" value="F:tRNA dihydrouridine synthase activity"/>
    <property type="evidence" value="ECO:0007669"/>
    <property type="project" value="InterPro"/>
</dbReference>
<name>Q9LY64_ARATH</name>
<evidence type="ECO:0000313" key="5">
    <source>
        <dbReference type="EMBL" id="CAB87804.1"/>
    </source>
</evidence>
<dbReference type="InterPro" id="IPR004653">
    <property type="entry name" value="DusA"/>
</dbReference>
<reference key="1">
    <citation type="journal article" date="2000" name="Nature">
        <title>Sequence and analysis of chromosome 3 of the plant Arabidopsis thaliana.</title>
        <authorList>
            <consortium name="European Union Chromosome 3 Arabidopsis Sequencing Consortium"/>
            <consortium name="Institute for Genomic Research"/>
            <consortium name="Kazusa DNA Research Institute"/>
            <person name="Salanoubat M."/>
            <person name="Lemcke K."/>
            <person name="Rieger M."/>
            <person name="Ansorge W."/>
            <person name="Unseld M."/>
            <person name="Fartmann B."/>
            <person name="Valle G."/>
            <person name="Blocker H."/>
            <person name="Perez-Alonso M."/>
            <person name="Obermaier B."/>
            <person name="Delseny M."/>
            <person name="Boutry M."/>
            <person name="Grivell L.A."/>
            <person name="Mache R."/>
            <person name="Puigdomenech P."/>
            <person name="De Simone V."/>
            <person name="Choisne N."/>
            <person name="Artiguenave F."/>
            <person name="Robert C."/>
            <person name="Brottier P."/>
            <person name="Wincker P."/>
            <person name="Cattolico L."/>
            <person name="Weissenbach J."/>
            <person name="Saurin W."/>
            <person name="Quetier F."/>
            <person name="Schafer M."/>
            <person name="Muller-Auer S."/>
            <person name="Gabel C."/>
            <person name="Fuchs M."/>
            <person name="Benes V."/>
            <person name="Wurmbach E."/>
            <person name="Drzonek H."/>
            <person name="Erfle H."/>
            <person name="Jordan N."/>
            <person name="Bangert S."/>
            <person name="Wiedelmann R."/>
            <person name="Kranz H."/>
            <person name="Voss H."/>
            <person name="Holland R."/>
            <person name="Brandt P."/>
            <person name="Nyakatura G."/>
            <person name="Vezzi A."/>
            <person name="D'Angelo M."/>
            <person name="Pallavicini A."/>
            <person name="Toppo S."/>
            <person name="Simionati B."/>
            <person name="Conrad A."/>
            <person name="Hornischer K."/>
            <person name="Kauer G."/>
            <person name="Lohnert T.H."/>
            <person name="Nordsiek G."/>
            <person name="Reichelt J."/>
            <person name="Scharfe M."/>
            <person name="Schon O."/>
            <person name="Bargues M."/>
            <person name="Terol J."/>
            <person name="Climent J."/>
            <person name="Navarro P."/>
            <person name="Collado C."/>
            <person name="Perez-Perez A."/>
            <person name="Ottenwalder B."/>
            <person name="Duchemin D."/>
            <person name="Cooke R."/>
            <person name="Laudie M."/>
            <person name="Berger-Llauro C."/>
            <person name="Purnelle B."/>
            <person name="Masuy D."/>
            <person name="de Haan M."/>
            <person name="Maarse A.C."/>
            <person name="Alcaraz J.P."/>
            <person name="Cottet A."/>
            <person name="Casacuberta E."/>
            <person name="Monfort A."/>
            <person name="Argiriou A."/>
            <person name="flores M."/>
            <person name="Liguori R."/>
            <person name="Vitale D."/>
            <person name="Mannhaupt G."/>
            <person name="Haase D."/>
            <person name="Schoof H."/>
            <person name="Rudd S."/>
            <person name="Zaccaria P."/>
            <person name="Mewes H.W."/>
            <person name="Mayer K.F."/>
            <person name="Kaul S."/>
            <person name="Town C.D."/>
            <person name="Koo H.L."/>
            <person name="Tallon L.J."/>
            <person name="Jenkins J."/>
            <person name="Rooney T."/>
            <person name="Rizzo M."/>
            <person name="Walts A."/>
            <person name="Utterback T."/>
            <person name="Fujii C.Y."/>
            <person name="Shea T.P."/>
            <person name="Creasy T.H."/>
            <person name="Haas B."/>
            <person name="Maiti R."/>
            <person name="Wu D."/>
            <person name="Peterson J."/>
            <person name="Van Aken S."/>
            <person name="Pai G."/>
            <person name="Militscher J."/>
            <person name="Sellers P."/>
            <person name="Gill J.E."/>
            <person name="Feldblyum T.V."/>
            <person name="Preuss D."/>
            <person name="Lin X."/>
            <person name="Nierman W.C."/>
            <person name="Salzberg S.L."/>
            <person name="White O."/>
            <person name="Venter J.C."/>
            <person name="Fraser C.M."/>
            <person name="Kaneko T."/>
            <person name="Nakamura Y."/>
            <person name="Sato S."/>
            <person name="Kato T."/>
            <person name="Asamizu E."/>
            <person name="Sasamoto S."/>
            <person name="Kimura T."/>
            <person name="Idesawa K."/>
            <person name="Kawashima K."/>
            <person name="Kishida Y."/>
            <person name="Kiyokawa C."/>
            <person name="Kohara M."/>
            <person name="Matsumoto M."/>
            <person name="Matsuno A."/>
            <person name="Muraki A."/>
            <person name="Nakayama S."/>
            <person name="Nakazaki N."/>
            <person name="Shinpo S."/>
            <person name="Takeuchi C."/>
            <person name="Wada T."/>
            <person name="Watanabe A."/>
            <person name="Yamada M."/>
            <person name="Yasuda M."/>
            <person name="Tabata S."/>
        </authorList>
    </citation>
    <scope>NUCLEOTIDE SEQUENCE [LARGE SCALE GENOMIC DNA]</scope>
    <source>
        <strain>cv. Columbia</strain>
    </source>
</reference>
<proteinExistence type="predicted"/>
<reference evidence="5" key="3">
    <citation type="submission" date="2000-04" db="EMBL/GenBank/DDBJ databases">
        <authorList>
            <person name="EU Arabidopsis sequencing project"/>
        </authorList>
    </citation>
    <scope>NUCLEOTIDE SEQUENCE</scope>
</reference>
<evidence type="ECO:0000259" key="4">
    <source>
        <dbReference type="Pfam" id="PF01207"/>
    </source>
</evidence>
<protein>
    <submittedName>
        <fullName evidence="5">Uncharacterized protein MAA21_140</fullName>
    </submittedName>
</protein>
<dbReference type="ExpressionAtlas" id="Q9LY64">
    <property type="expression patterns" value="baseline and differential"/>
</dbReference>
<feature type="domain" description="DUS-like FMN-binding" evidence="4">
    <location>
        <begin position="249"/>
        <end position="402"/>
    </location>
</feature>
<keyword evidence="1" id="KW-0820">tRNA-binding</keyword>
<dbReference type="Pfam" id="PF01207">
    <property type="entry name" value="Dus"/>
    <property type="match status" value="2"/>
</dbReference>
<evidence type="ECO:0000256" key="2">
    <source>
        <dbReference type="ARBA" id="ARBA00022857"/>
    </source>
</evidence>
<dbReference type="InterPro" id="IPR013785">
    <property type="entry name" value="Aldolase_TIM"/>
</dbReference>
<dbReference type="GO" id="GO:0000049">
    <property type="term" value="F:tRNA binding"/>
    <property type="evidence" value="ECO:0007669"/>
    <property type="project" value="UniProtKB-KW"/>
</dbReference>
<dbReference type="InterPro" id="IPR035587">
    <property type="entry name" value="DUS-like_FMN-bd"/>
</dbReference>
<dbReference type="CDD" id="cd02801">
    <property type="entry name" value="DUS_like_FMN"/>
    <property type="match status" value="1"/>
</dbReference>
<keyword evidence="3" id="KW-0694">RNA-binding</keyword>
<keyword evidence="2" id="KW-0521">NADP</keyword>
<organism evidence="5">
    <name type="scientific">Arabidopsis thaliana</name>
    <name type="common">Mouse-ear cress</name>
    <dbReference type="NCBI Taxonomy" id="3702"/>
    <lineage>
        <taxon>Eukaryota</taxon>
        <taxon>Viridiplantae</taxon>
        <taxon>Streptophyta</taxon>
        <taxon>Embryophyta</taxon>
        <taxon>Tracheophyta</taxon>
        <taxon>Spermatophyta</taxon>
        <taxon>Magnoliopsida</taxon>
        <taxon>eudicotyledons</taxon>
        <taxon>Gunneridae</taxon>
        <taxon>Pentapetalae</taxon>
        <taxon>rosids</taxon>
        <taxon>malvids</taxon>
        <taxon>Brassicales</taxon>
        <taxon>Brassicaceae</taxon>
        <taxon>Camelineae</taxon>
        <taxon>Arabidopsis</taxon>
    </lineage>
</organism>
<evidence type="ECO:0000256" key="3">
    <source>
        <dbReference type="ARBA" id="ARBA00022884"/>
    </source>
</evidence>
<dbReference type="SUPFAM" id="SSF51395">
    <property type="entry name" value="FMN-linked oxidoreductases"/>
    <property type="match status" value="1"/>
</dbReference>
<sequence>MWCLPSVRPNVSEMFFKSPMLKPTARFSSTSSPYLPPSFSVAPMMDWTDNHYRTLARLITKHAWLYTEMIAAETLVHQQTNLDRFLAFSPQQHPIVLQLGGSNVENLAKAAKLSDAYGYDEINLNCGCPSPKVAGHGCFGVSLMLKPKVRYFTPPHDFKRYLLFLNFTLSFKLVGEAMSAIAANTNVPVTVKCRIGVDNHDSYDELCELFLLSVFLKSRMDLPLRSNTAFPLLLGDFIYKVSTLSPTRHFIVHSRKALLGGISPADNRRIPPLKYEYYYALVRDFPDLRFTINGGITSVSKVNAALKEGAHGVMVGRAAYNNPWQTLGQVDTAVYGVPSSGLTRRQVLEQYQVYGDSVLGTHGNGRPNVRDLVKPLLNLFHSENGNSLWKRRADAAFKECRSVGSLLEESLRAIPDCVLDSPISGSPESGDEDVFADVHNVLPPPYEAGEEIILCA</sequence>
<evidence type="ECO:0000256" key="1">
    <source>
        <dbReference type="ARBA" id="ARBA00022555"/>
    </source>
</evidence>
<dbReference type="EMBL" id="AL163818">
    <property type="protein sequence ID" value="CAB87804.1"/>
    <property type="molecule type" value="Genomic_DNA"/>
</dbReference>
<accession>Q9LY64</accession>